<sequence>MTHQQPEQQQGSIQQRLSMHAHLAPEDVRVSPFHMDVNMSPPLNAVIQSSVQLSNPGPFGLCGFALTSFCMGLYNMRAGIDSNAPGNIMTGVALFYGGLGQVIAGLLEYRNGNTFGGTTFCSYGMYWISYASTLIPSFGVAAAYADHPEDFMTAMGTYFLGWTIFTFLMWTLTWKSNLVTSAMFFSLGMTYLFSTICSLGHLEPGSTVQKIGGISGVITSALAWYCAMSGLSNPQNSYYTLPLGQLGRRKKRKKKARVTTMQETNMSRIDDETVEDVTASKAASDDDEPNEKRPRDDDAPQPSQTLEPSPPTLIL</sequence>
<dbReference type="OrthoDB" id="3648309at2759"/>
<feature type="transmembrane region" description="Helical" evidence="7">
    <location>
        <begin position="58"/>
        <end position="76"/>
    </location>
</feature>
<reference evidence="8" key="1">
    <citation type="journal article" date="2020" name="Fungal Divers.">
        <title>Resolving the Mortierellaceae phylogeny through synthesis of multi-gene phylogenetics and phylogenomics.</title>
        <authorList>
            <person name="Vandepol N."/>
            <person name="Liber J."/>
            <person name="Desiro A."/>
            <person name="Na H."/>
            <person name="Kennedy M."/>
            <person name="Barry K."/>
            <person name="Grigoriev I.V."/>
            <person name="Miller A.N."/>
            <person name="O'Donnell K."/>
            <person name="Stajich J.E."/>
            <person name="Bonito G."/>
        </authorList>
    </citation>
    <scope>NUCLEOTIDE SEQUENCE</scope>
    <source>
        <strain evidence="8">KOD948</strain>
    </source>
</reference>
<dbReference type="Proteomes" id="UP000726737">
    <property type="component" value="Unassembled WGS sequence"/>
</dbReference>
<organism evidence="8 9">
    <name type="scientific">Mortierella polycephala</name>
    <dbReference type="NCBI Taxonomy" id="41804"/>
    <lineage>
        <taxon>Eukaryota</taxon>
        <taxon>Fungi</taxon>
        <taxon>Fungi incertae sedis</taxon>
        <taxon>Mucoromycota</taxon>
        <taxon>Mortierellomycotina</taxon>
        <taxon>Mortierellomycetes</taxon>
        <taxon>Mortierellales</taxon>
        <taxon>Mortierellaceae</taxon>
        <taxon>Mortierella</taxon>
    </lineage>
</organism>
<proteinExistence type="inferred from homology"/>
<keyword evidence="4 7" id="KW-1133">Transmembrane helix</keyword>
<evidence type="ECO:0000313" key="9">
    <source>
        <dbReference type="Proteomes" id="UP000726737"/>
    </source>
</evidence>
<evidence type="ECO:0000256" key="2">
    <source>
        <dbReference type="ARBA" id="ARBA00005587"/>
    </source>
</evidence>
<keyword evidence="3 7" id="KW-0812">Transmembrane</keyword>
<evidence type="ECO:0000256" key="3">
    <source>
        <dbReference type="ARBA" id="ARBA00022692"/>
    </source>
</evidence>
<dbReference type="NCBIfam" id="NF038013">
    <property type="entry name" value="AceTr_1"/>
    <property type="match status" value="1"/>
</dbReference>
<dbReference type="AlphaFoldDB" id="A0A9P6U1N3"/>
<dbReference type="GO" id="GO:0005886">
    <property type="term" value="C:plasma membrane"/>
    <property type="evidence" value="ECO:0007669"/>
    <property type="project" value="TreeGrafter"/>
</dbReference>
<comment type="subcellular location">
    <subcellularLocation>
        <location evidence="1">Membrane</location>
        <topology evidence="1">Multi-pass membrane protein</topology>
    </subcellularLocation>
</comment>
<accession>A0A9P6U1N3</accession>
<keyword evidence="9" id="KW-1185">Reference proteome</keyword>
<evidence type="ECO:0000256" key="1">
    <source>
        <dbReference type="ARBA" id="ARBA00004141"/>
    </source>
</evidence>
<name>A0A9P6U1N3_9FUNG</name>
<gene>
    <name evidence="8" type="ORF">BG011_004925</name>
</gene>
<dbReference type="EMBL" id="JAAAJA010000331">
    <property type="protein sequence ID" value="KAG0255802.1"/>
    <property type="molecule type" value="Genomic_DNA"/>
</dbReference>
<evidence type="ECO:0000256" key="6">
    <source>
        <dbReference type="SAM" id="MobiDB-lite"/>
    </source>
</evidence>
<dbReference type="GO" id="GO:0015123">
    <property type="term" value="F:acetate transmembrane transporter activity"/>
    <property type="evidence" value="ECO:0007669"/>
    <property type="project" value="TreeGrafter"/>
</dbReference>
<comment type="similarity">
    <text evidence="2">Belongs to the acetate uptake transporter (AceTr) (TC 2.A.96) family.</text>
</comment>
<evidence type="ECO:0000256" key="4">
    <source>
        <dbReference type="ARBA" id="ARBA00022989"/>
    </source>
</evidence>
<feature type="transmembrane region" description="Helical" evidence="7">
    <location>
        <begin position="127"/>
        <end position="145"/>
    </location>
</feature>
<feature type="transmembrane region" description="Helical" evidence="7">
    <location>
        <begin position="152"/>
        <end position="172"/>
    </location>
</feature>
<evidence type="ECO:0000256" key="7">
    <source>
        <dbReference type="SAM" id="Phobius"/>
    </source>
</evidence>
<feature type="transmembrane region" description="Helical" evidence="7">
    <location>
        <begin position="88"/>
        <end position="107"/>
    </location>
</feature>
<dbReference type="InterPro" id="IPR000791">
    <property type="entry name" value="Gpr1/Fun34/SatP-like"/>
</dbReference>
<comment type="caution">
    <text evidence="8">The sequence shown here is derived from an EMBL/GenBank/DDBJ whole genome shotgun (WGS) entry which is preliminary data.</text>
</comment>
<dbReference type="Pfam" id="PF01184">
    <property type="entry name" value="Gpr1_Fun34_YaaH"/>
    <property type="match status" value="1"/>
</dbReference>
<evidence type="ECO:0000256" key="5">
    <source>
        <dbReference type="ARBA" id="ARBA00023136"/>
    </source>
</evidence>
<feature type="transmembrane region" description="Helical" evidence="7">
    <location>
        <begin position="178"/>
        <end position="199"/>
    </location>
</feature>
<feature type="region of interest" description="Disordered" evidence="6">
    <location>
        <begin position="250"/>
        <end position="315"/>
    </location>
</feature>
<evidence type="ECO:0000313" key="8">
    <source>
        <dbReference type="EMBL" id="KAG0255802.1"/>
    </source>
</evidence>
<protein>
    <submittedName>
        <fullName evidence="8">Uncharacterized protein</fullName>
    </submittedName>
</protein>
<dbReference type="PANTHER" id="PTHR31123">
    <property type="entry name" value="ACCUMULATION OF DYADS PROTEIN 2-RELATED"/>
    <property type="match status" value="1"/>
</dbReference>
<keyword evidence="5 7" id="KW-0472">Membrane</keyword>
<dbReference type="InterPro" id="IPR051633">
    <property type="entry name" value="AceTr"/>
</dbReference>
<feature type="transmembrane region" description="Helical" evidence="7">
    <location>
        <begin position="211"/>
        <end position="231"/>
    </location>
</feature>
<dbReference type="PANTHER" id="PTHR31123:SF1">
    <property type="entry name" value="ACCUMULATION OF DYADS PROTEIN 2-RELATED"/>
    <property type="match status" value="1"/>
</dbReference>